<dbReference type="PROSITE" id="PS52029">
    <property type="entry name" value="LD_TPASE"/>
    <property type="match status" value="1"/>
</dbReference>
<keyword evidence="9" id="KW-0449">Lipoprotein</keyword>
<evidence type="ECO:0000256" key="4">
    <source>
        <dbReference type="ARBA" id="ARBA00022984"/>
    </source>
</evidence>
<keyword evidence="3 6" id="KW-0133">Cell shape</keyword>
<feature type="signal peptide" evidence="7">
    <location>
        <begin position="1"/>
        <end position="21"/>
    </location>
</feature>
<dbReference type="InterPro" id="IPR005490">
    <property type="entry name" value="LD_TPept_cat_dom"/>
</dbReference>
<evidence type="ECO:0000313" key="10">
    <source>
        <dbReference type="Proteomes" id="UP001519343"/>
    </source>
</evidence>
<evidence type="ECO:0000313" key="9">
    <source>
        <dbReference type="EMBL" id="MBP1935070.1"/>
    </source>
</evidence>
<dbReference type="CDD" id="cd16913">
    <property type="entry name" value="YkuD_like"/>
    <property type="match status" value="1"/>
</dbReference>
<keyword evidence="4 6" id="KW-0573">Peptidoglycan synthesis</keyword>
<comment type="caution">
    <text evidence="9">The sequence shown here is derived from an EMBL/GenBank/DDBJ whole genome shotgun (WGS) entry which is preliminary data.</text>
</comment>
<protein>
    <submittedName>
        <fullName evidence="9">Lipoprotein-anchoring transpeptidase ErfK/SrfK</fullName>
    </submittedName>
</protein>
<dbReference type="SUPFAM" id="SSF141523">
    <property type="entry name" value="L,D-transpeptidase catalytic domain-like"/>
    <property type="match status" value="1"/>
</dbReference>
<feature type="active site" description="Nucleophile" evidence="6">
    <location>
        <position position="126"/>
    </location>
</feature>
<dbReference type="PANTHER" id="PTHR30582">
    <property type="entry name" value="L,D-TRANSPEPTIDASE"/>
    <property type="match status" value="1"/>
</dbReference>
<comment type="pathway">
    <text evidence="1 6">Cell wall biogenesis; peptidoglycan biosynthesis.</text>
</comment>
<dbReference type="RefSeq" id="WP_209813030.1">
    <property type="nucleotide sequence ID" value="NZ_JAGGKT010000038.1"/>
</dbReference>
<reference evidence="9 10" key="1">
    <citation type="submission" date="2021-03" db="EMBL/GenBank/DDBJ databases">
        <title>Genomic Encyclopedia of Type Strains, Phase IV (KMG-IV): sequencing the most valuable type-strain genomes for metagenomic binning, comparative biology and taxonomic classification.</title>
        <authorList>
            <person name="Goeker M."/>
        </authorList>
    </citation>
    <scope>NUCLEOTIDE SEQUENCE [LARGE SCALE GENOMIC DNA]</scope>
    <source>
        <strain evidence="9 10">DSM 24738</strain>
    </source>
</reference>
<evidence type="ECO:0000256" key="2">
    <source>
        <dbReference type="ARBA" id="ARBA00022679"/>
    </source>
</evidence>
<feature type="chain" id="PRO_5046778205" evidence="7">
    <location>
        <begin position="22"/>
        <end position="150"/>
    </location>
</feature>
<keyword evidence="2" id="KW-0808">Transferase</keyword>
<keyword evidence="5 6" id="KW-0961">Cell wall biogenesis/degradation</keyword>
<sequence length="150" mass="16786">MRAFLLLFLILSFMTNDSAFADEEGVYLLVNKSKNQLSVMLNDTPVYHFSISTGKSAHLTPEGTYFVIRKVKNPWYIPKNIPGGDPNNPVGTRWIGLNVPGTNGYKYGIHGTNNPKSIGSHASEGCIRMKNNEVEWLFRHIPLGTKVLIH</sequence>
<gene>
    <name evidence="9" type="ORF">J2Z37_005090</name>
</gene>
<dbReference type="PANTHER" id="PTHR30582:SF4">
    <property type="entry name" value="L,D-TRANSPEPTIDASE YQJB-RELATED"/>
    <property type="match status" value="1"/>
</dbReference>
<evidence type="ECO:0000256" key="6">
    <source>
        <dbReference type="PROSITE-ProRule" id="PRU01373"/>
    </source>
</evidence>
<dbReference type="Proteomes" id="UP001519343">
    <property type="component" value="Unassembled WGS sequence"/>
</dbReference>
<keyword evidence="10" id="KW-1185">Reference proteome</keyword>
<dbReference type="Gene3D" id="2.40.440.10">
    <property type="entry name" value="L,D-transpeptidase catalytic domain-like"/>
    <property type="match status" value="1"/>
</dbReference>
<feature type="active site" description="Proton donor/acceptor" evidence="6">
    <location>
        <position position="110"/>
    </location>
</feature>
<evidence type="ECO:0000256" key="5">
    <source>
        <dbReference type="ARBA" id="ARBA00023316"/>
    </source>
</evidence>
<dbReference type="Pfam" id="PF03734">
    <property type="entry name" value="YkuD"/>
    <property type="match status" value="1"/>
</dbReference>
<keyword evidence="7" id="KW-0732">Signal</keyword>
<organism evidence="9 10">
    <name type="scientific">Ammoniphilus resinae</name>
    <dbReference type="NCBI Taxonomy" id="861532"/>
    <lineage>
        <taxon>Bacteria</taxon>
        <taxon>Bacillati</taxon>
        <taxon>Bacillota</taxon>
        <taxon>Bacilli</taxon>
        <taxon>Bacillales</taxon>
        <taxon>Paenibacillaceae</taxon>
        <taxon>Aneurinibacillus group</taxon>
        <taxon>Ammoniphilus</taxon>
    </lineage>
</organism>
<accession>A0ABS4GXS2</accession>
<evidence type="ECO:0000256" key="3">
    <source>
        <dbReference type="ARBA" id="ARBA00022960"/>
    </source>
</evidence>
<dbReference type="EMBL" id="JAGGKT010000038">
    <property type="protein sequence ID" value="MBP1935070.1"/>
    <property type="molecule type" value="Genomic_DNA"/>
</dbReference>
<evidence type="ECO:0000256" key="1">
    <source>
        <dbReference type="ARBA" id="ARBA00004752"/>
    </source>
</evidence>
<evidence type="ECO:0000256" key="7">
    <source>
        <dbReference type="SAM" id="SignalP"/>
    </source>
</evidence>
<proteinExistence type="predicted"/>
<evidence type="ECO:0000259" key="8">
    <source>
        <dbReference type="PROSITE" id="PS52029"/>
    </source>
</evidence>
<dbReference type="InterPro" id="IPR038063">
    <property type="entry name" value="Transpep_catalytic_dom"/>
</dbReference>
<feature type="domain" description="L,D-TPase catalytic" evidence="8">
    <location>
        <begin position="26"/>
        <end position="150"/>
    </location>
</feature>
<name>A0ABS4GXS2_9BACL</name>
<dbReference type="InterPro" id="IPR050979">
    <property type="entry name" value="LD-transpeptidase"/>
</dbReference>